<dbReference type="GO" id="GO:0005737">
    <property type="term" value="C:cytoplasm"/>
    <property type="evidence" value="ECO:0007669"/>
    <property type="project" value="UniProtKB-SubCell"/>
</dbReference>
<evidence type="ECO:0000313" key="14">
    <source>
        <dbReference type="Proteomes" id="UP000533269"/>
    </source>
</evidence>
<evidence type="ECO:0000256" key="2">
    <source>
        <dbReference type="ARBA" id="ARBA00003968"/>
    </source>
</evidence>
<comment type="subcellular location">
    <subcellularLocation>
        <location evidence="3 11">Cytoplasm</location>
    </subcellularLocation>
</comment>
<dbReference type="Proteomes" id="UP000533269">
    <property type="component" value="Unassembled WGS sequence"/>
</dbReference>
<dbReference type="GO" id="GO:0006166">
    <property type="term" value="P:purine ribonucleoside salvage"/>
    <property type="evidence" value="ECO:0007669"/>
    <property type="project" value="UniProtKB-KW"/>
</dbReference>
<dbReference type="PANTHER" id="PTHR32315">
    <property type="entry name" value="ADENINE PHOSPHORIBOSYLTRANSFERASE"/>
    <property type="match status" value="1"/>
</dbReference>
<dbReference type="InterPro" id="IPR050054">
    <property type="entry name" value="UPRTase/APRTase"/>
</dbReference>
<dbReference type="PANTHER" id="PTHR32315:SF3">
    <property type="entry name" value="ADENINE PHOSPHORIBOSYLTRANSFERASE"/>
    <property type="match status" value="1"/>
</dbReference>
<feature type="domain" description="Phosphoribosyltransferase" evidence="12">
    <location>
        <begin position="43"/>
        <end position="162"/>
    </location>
</feature>
<evidence type="ECO:0000256" key="7">
    <source>
        <dbReference type="ARBA" id="ARBA00022490"/>
    </source>
</evidence>
<dbReference type="GO" id="GO:0016208">
    <property type="term" value="F:AMP binding"/>
    <property type="evidence" value="ECO:0007669"/>
    <property type="project" value="TreeGrafter"/>
</dbReference>
<reference evidence="13 14" key="1">
    <citation type="submission" date="2020-08" db="EMBL/GenBank/DDBJ databases">
        <title>The Agave Microbiome: Exploring the role of microbial communities in plant adaptations to desert environments.</title>
        <authorList>
            <person name="Partida-Martinez L.P."/>
        </authorList>
    </citation>
    <scope>NUCLEOTIDE SEQUENCE [LARGE SCALE GENOMIC DNA]</scope>
    <source>
        <strain evidence="13 14">AS2.23</strain>
    </source>
</reference>
<evidence type="ECO:0000256" key="3">
    <source>
        <dbReference type="ARBA" id="ARBA00004496"/>
    </source>
</evidence>
<evidence type="ECO:0000256" key="11">
    <source>
        <dbReference type="HAMAP-Rule" id="MF_00004"/>
    </source>
</evidence>
<dbReference type="GO" id="GO:0006168">
    <property type="term" value="P:adenine salvage"/>
    <property type="evidence" value="ECO:0007669"/>
    <property type="project" value="InterPro"/>
</dbReference>
<proteinExistence type="inferred from homology"/>
<comment type="function">
    <text evidence="2 11">Catalyzes a salvage reaction resulting in the formation of AMP, that is energically less costly than de novo synthesis.</text>
</comment>
<gene>
    <name evidence="11" type="primary">apt</name>
    <name evidence="13" type="ORF">FHR75_003649</name>
</gene>
<dbReference type="GO" id="GO:0003999">
    <property type="term" value="F:adenine phosphoribosyltransferase activity"/>
    <property type="evidence" value="ECO:0007669"/>
    <property type="project" value="UniProtKB-UniRule"/>
</dbReference>
<evidence type="ECO:0000313" key="13">
    <source>
        <dbReference type="EMBL" id="MBB2902813.1"/>
    </source>
</evidence>
<keyword evidence="9 11" id="KW-0808">Transferase</keyword>
<comment type="pathway">
    <text evidence="4 11">Purine metabolism; AMP biosynthesis via salvage pathway; AMP from adenine: step 1/1.</text>
</comment>
<evidence type="ECO:0000256" key="10">
    <source>
        <dbReference type="ARBA" id="ARBA00022726"/>
    </source>
</evidence>
<protein>
    <recommendedName>
        <fullName evidence="6 11">Adenine phosphoribosyltransferase</fullName>
        <shortName evidence="11">APRT</shortName>
        <ecNumber evidence="6 11">2.4.2.7</ecNumber>
    </recommendedName>
</protein>
<sequence>MSDLLVVPDAERVAATVVAGFRDVVDFPQPGVVFKDITPLLADARAFATVVEALAALARASGASAVAGIEARGFMLAAPAAERAGLGFWPVRKAGKLPAPVLRREYALEYGTAALELSAGTVGAGERVLVVDDVLATGGTARAACELLEEAGAQVVALAVLLELAPLGGRPRLGDRPVVALHTQT</sequence>
<dbReference type="RefSeq" id="WP_012087236.1">
    <property type="nucleotide sequence ID" value="NZ_JACHVY010000004.1"/>
</dbReference>
<comment type="catalytic activity">
    <reaction evidence="1 11">
        <text>AMP + diphosphate = 5-phospho-alpha-D-ribose 1-diphosphate + adenine</text>
        <dbReference type="Rhea" id="RHEA:16609"/>
        <dbReference type="ChEBI" id="CHEBI:16708"/>
        <dbReference type="ChEBI" id="CHEBI:33019"/>
        <dbReference type="ChEBI" id="CHEBI:58017"/>
        <dbReference type="ChEBI" id="CHEBI:456215"/>
        <dbReference type="EC" id="2.4.2.7"/>
    </reaction>
</comment>
<organism evidence="13 14">
    <name type="scientific">Kineococcus radiotolerans</name>
    <dbReference type="NCBI Taxonomy" id="131568"/>
    <lineage>
        <taxon>Bacteria</taxon>
        <taxon>Bacillati</taxon>
        <taxon>Actinomycetota</taxon>
        <taxon>Actinomycetes</taxon>
        <taxon>Kineosporiales</taxon>
        <taxon>Kineosporiaceae</taxon>
        <taxon>Kineococcus</taxon>
    </lineage>
</organism>
<dbReference type="OMA" id="QAYDLEY"/>
<dbReference type="NCBIfam" id="NF002634">
    <property type="entry name" value="PRK02304.1-3"/>
    <property type="match status" value="1"/>
</dbReference>
<comment type="subunit">
    <text evidence="11">Homodimer.</text>
</comment>
<dbReference type="InterPro" id="IPR005764">
    <property type="entry name" value="Ade_phspho_trans"/>
</dbReference>
<dbReference type="InterPro" id="IPR029057">
    <property type="entry name" value="PRTase-like"/>
</dbReference>
<dbReference type="SUPFAM" id="SSF53271">
    <property type="entry name" value="PRTase-like"/>
    <property type="match status" value="1"/>
</dbReference>
<dbReference type="Gene3D" id="3.40.50.2020">
    <property type="match status" value="1"/>
</dbReference>
<dbReference type="FunFam" id="3.40.50.2020:FF:000021">
    <property type="entry name" value="Adenine phosphoribosyltransferase"/>
    <property type="match status" value="1"/>
</dbReference>
<dbReference type="NCBIfam" id="NF002636">
    <property type="entry name" value="PRK02304.1-5"/>
    <property type="match status" value="1"/>
</dbReference>
<reference evidence="13 14" key="2">
    <citation type="submission" date="2020-08" db="EMBL/GenBank/DDBJ databases">
        <authorList>
            <person name="Partida-Martinez L."/>
            <person name="Huntemann M."/>
            <person name="Clum A."/>
            <person name="Wang J."/>
            <person name="Palaniappan K."/>
            <person name="Ritter S."/>
            <person name="Chen I.-M."/>
            <person name="Stamatis D."/>
            <person name="Reddy T."/>
            <person name="O'Malley R."/>
            <person name="Daum C."/>
            <person name="Shapiro N."/>
            <person name="Ivanova N."/>
            <person name="Kyrpides N."/>
            <person name="Woyke T."/>
        </authorList>
    </citation>
    <scope>NUCLEOTIDE SEQUENCE [LARGE SCALE GENOMIC DNA]</scope>
    <source>
        <strain evidence="13 14">AS2.23</strain>
    </source>
</reference>
<dbReference type="Pfam" id="PF00156">
    <property type="entry name" value="Pribosyltran"/>
    <property type="match status" value="1"/>
</dbReference>
<evidence type="ECO:0000256" key="1">
    <source>
        <dbReference type="ARBA" id="ARBA00000868"/>
    </source>
</evidence>
<keyword evidence="10 11" id="KW-0660">Purine salvage</keyword>
<name>A0A7W4TPN2_KINRA</name>
<dbReference type="HAMAP" id="MF_00004">
    <property type="entry name" value="Aden_phosphoribosyltr"/>
    <property type="match status" value="1"/>
</dbReference>
<dbReference type="EMBL" id="JACHVY010000004">
    <property type="protein sequence ID" value="MBB2902813.1"/>
    <property type="molecule type" value="Genomic_DNA"/>
</dbReference>
<dbReference type="EC" id="2.4.2.7" evidence="6 11"/>
<dbReference type="CDD" id="cd06223">
    <property type="entry name" value="PRTases_typeI"/>
    <property type="match status" value="1"/>
</dbReference>
<dbReference type="GO" id="GO:0002055">
    <property type="term" value="F:adenine binding"/>
    <property type="evidence" value="ECO:0007669"/>
    <property type="project" value="TreeGrafter"/>
</dbReference>
<evidence type="ECO:0000256" key="5">
    <source>
        <dbReference type="ARBA" id="ARBA00008391"/>
    </source>
</evidence>
<comment type="caution">
    <text evidence="13">The sequence shown here is derived from an EMBL/GenBank/DDBJ whole genome shotgun (WGS) entry which is preliminary data.</text>
</comment>
<evidence type="ECO:0000256" key="6">
    <source>
        <dbReference type="ARBA" id="ARBA00011893"/>
    </source>
</evidence>
<evidence type="ECO:0000256" key="9">
    <source>
        <dbReference type="ARBA" id="ARBA00022679"/>
    </source>
</evidence>
<accession>A0A7W4TPN2</accession>
<keyword evidence="8 11" id="KW-0328">Glycosyltransferase</keyword>
<evidence type="ECO:0000256" key="4">
    <source>
        <dbReference type="ARBA" id="ARBA00004659"/>
    </source>
</evidence>
<comment type="similarity">
    <text evidence="5 11">Belongs to the purine/pyrimidine phosphoribosyltransferase family.</text>
</comment>
<dbReference type="UniPathway" id="UPA00588">
    <property type="reaction ID" value="UER00646"/>
</dbReference>
<dbReference type="GO" id="GO:0044209">
    <property type="term" value="P:AMP salvage"/>
    <property type="evidence" value="ECO:0007669"/>
    <property type="project" value="UniProtKB-UniRule"/>
</dbReference>
<dbReference type="InterPro" id="IPR000836">
    <property type="entry name" value="PRTase_dom"/>
</dbReference>
<dbReference type="SMR" id="A0A7W4TPN2"/>
<dbReference type="AlphaFoldDB" id="A0A7W4TPN2"/>
<evidence type="ECO:0000259" key="12">
    <source>
        <dbReference type="Pfam" id="PF00156"/>
    </source>
</evidence>
<keyword evidence="7 11" id="KW-0963">Cytoplasm</keyword>
<evidence type="ECO:0000256" key="8">
    <source>
        <dbReference type="ARBA" id="ARBA00022676"/>
    </source>
</evidence>